<dbReference type="AlphaFoldDB" id="A0A7R9A3S4"/>
<feature type="region of interest" description="Disordered" evidence="1">
    <location>
        <begin position="93"/>
        <end position="142"/>
    </location>
</feature>
<evidence type="ECO:0000313" key="2">
    <source>
        <dbReference type="EMBL" id="CAD7246589.1"/>
    </source>
</evidence>
<evidence type="ECO:0000256" key="1">
    <source>
        <dbReference type="SAM" id="MobiDB-lite"/>
    </source>
</evidence>
<sequence length="187" mass="21436">MADVVANILAQYSDELQFINFEVILVDLRVKGIIKHHEYFGIVYKGTREKLLFLQEHLPHRGDDAFPTFLEILRHRNHAKLADTLDNEVDGPVLITDEDRESCHQEKERRRQDEGESHPKEQEGERRHEDEEGVGLHDEASFGKPSVYLTSLRVNISPAILEKKRSGNLEAEELGGEDSSLIAMARR</sequence>
<proteinExistence type="predicted"/>
<dbReference type="Proteomes" id="UP000677054">
    <property type="component" value="Unassembled WGS sequence"/>
</dbReference>
<dbReference type="SUPFAM" id="SSF47986">
    <property type="entry name" value="DEATH domain"/>
    <property type="match status" value="1"/>
</dbReference>
<evidence type="ECO:0000313" key="3">
    <source>
        <dbReference type="Proteomes" id="UP000677054"/>
    </source>
</evidence>
<dbReference type="EMBL" id="CAJPEV010001177">
    <property type="protein sequence ID" value="CAG0891193.1"/>
    <property type="molecule type" value="Genomic_DNA"/>
</dbReference>
<dbReference type="InterPro" id="IPR011029">
    <property type="entry name" value="DEATH-like_dom_sf"/>
</dbReference>
<keyword evidence="3" id="KW-1185">Reference proteome</keyword>
<protein>
    <submittedName>
        <fullName evidence="2">Uncharacterized protein</fullName>
    </submittedName>
</protein>
<dbReference type="CDD" id="cd01671">
    <property type="entry name" value="CARD"/>
    <property type="match status" value="1"/>
</dbReference>
<feature type="compositionally biased region" description="Basic and acidic residues" evidence="1">
    <location>
        <begin position="101"/>
        <end position="141"/>
    </location>
</feature>
<accession>A0A7R9A3S4</accession>
<gene>
    <name evidence="2" type="ORF">DSTB1V02_LOCUS6437</name>
</gene>
<dbReference type="EMBL" id="LR900694">
    <property type="protein sequence ID" value="CAD7246589.1"/>
    <property type="molecule type" value="Genomic_DNA"/>
</dbReference>
<reference evidence="2" key="1">
    <citation type="submission" date="2020-11" db="EMBL/GenBank/DDBJ databases">
        <authorList>
            <person name="Tran Van P."/>
        </authorList>
    </citation>
    <scope>NUCLEOTIDE SEQUENCE</scope>
</reference>
<feature type="region of interest" description="Disordered" evidence="1">
    <location>
        <begin position="160"/>
        <end position="187"/>
    </location>
</feature>
<organism evidence="2">
    <name type="scientific">Darwinula stevensoni</name>
    <dbReference type="NCBI Taxonomy" id="69355"/>
    <lineage>
        <taxon>Eukaryota</taxon>
        <taxon>Metazoa</taxon>
        <taxon>Ecdysozoa</taxon>
        <taxon>Arthropoda</taxon>
        <taxon>Crustacea</taxon>
        <taxon>Oligostraca</taxon>
        <taxon>Ostracoda</taxon>
        <taxon>Podocopa</taxon>
        <taxon>Podocopida</taxon>
        <taxon>Darwinulocopina</taxon>
        <taxon>Darwinuloidea</taxon>
        <taxon>Darwinulidae</taxon>
        <taxon>Darwinula</taxon>
    </lineage>
</organism>
<name>A0A7R9A3S4_9CRUS</name>
<dbReference type="Gene3D" id="1.10.533.10">
    <property type="entry name" value="Death Domain, Fas"/>
    <property type="match status" value="1"/>
</dbReference>